<keyword evidence="3" id="KW-1185">Reference proteome</keyword>
<accession>A0A4U6VBE3</accession>
<feature type="compositionally biased region" description="Basic residues" evidence="1">
    <location>
        <begin position="29"/>
        <end position="45"/>
    </location>
</feature>
<sequence>MDGLGCQPATLGECCSAWLLRRARTRLGSKRARVATRLRSQRKPKAPNPRRLPNQRAAASSIFRHQHFPHLPPPPPAVSPPPSLVPGRSCTSSLVPVVSGGIPHSSVHAVRQSVELAAPRSRDCRVAGHAAKGHGAEHQLMNLIHHAEVEVAVDVKNKGCARDAAPAGGRQMRGTAPDKAVP</sequence>
<dbReference type="Proteomes" id="UP000298652">
    <property type="component" value="Chromosome 3"/>
</dbReference>
<reference evidence="2" key="1">
    <citation type="submission" date="2019-03" db="EMBL/GenBank/DDBJ databases">
        <title>WGS assembly of Setaria viridis.</title>
        <authorList>
            <person name="Huang P."/>
            <person name="Jenkins J."/>
            <person name="Grimwood J."/>
            <person name="Barry K."/>
            <person name="Healey A."/>
            <person name="Mamidi S."/>
            <person name="Sreedasyam A."/>
            <person name="Shu S."/>
            <person name="Feldman M."/>
            <person name="Wu J."/>
            <person name="Yu Y."/>
            <person name="Chen C."/>
            <person name="Johnson J."/>
            <person name="Rokhsar D."/>
            <person name="Baxter I."/>
            <person name="Schmutz J."/>
            <person name="Brutnell T."/>
            <person name="Kellogg E."/>
        </authorList>
    </citation>
    <scope>NUCLEOTIDE SEQUENCE [LARGE SCALE GENOMIC DNA]</scope>
</reference>
<dbReference type="Gramene" id="TKW25952">
    <property type="protein sequence ID" value="TKW25952"/>
    <property type="gene ID" value="SEVIR_3G154000v2"/>
</dbReference>
<gene>
    <name evidence="2" type="ORF">SEVIR_3G154000v2</name>
</gene>
<feature type="region of interest" description="Disordered" evidence="1">
    <location>
        <begin position="29"/>
        <end position="57"/>
    </location>
</feature>
<feature type="region of interest" description="Disordered" evidence="1">
    <location>
        <begin position="161"/>
        <end position="182"/>
    </location>
</feature>
<dbReference type="AlphaFoldDB" id="A0A4U6VBE3"/>
<protein>
    <submittedName>
        <fullName evidence="2">Uncharacterized protein</fullName>
    </submittedName>
</protein>
<organism evidence="2 3">
    <name type="scientific">Setaria viridis</name>
    <name type="common">Green bristlegrass</name>
    <name type="synonym">Setaria italica subsp. viridis</name>
    <dbReference type="NCBI Taxonomy" id="4556"/>
    <lineage>
        <taxon>Eukaryota</taxon>
        <taxon>Viridiplantae</taxon>
        <taxon>Streptophyta</taxon>
        <taxon>Embryophyta</taxon>
        <taxon>Tracheophyta</taxon>
        <taxon>Spermatophyta</taxon>
        <taxon>Magnoliopsida</taxon>
        <taxon>Liliopsida</taxon>
        <taxon>Poales</taxon>
        <taxon>Poaceae</taxon>
        <taxon>PACMAD clade</taxon>
        <taxon>Panicoideae</taxon>
        <taxon>Panicodae</taxon>
        <taxon>Paniceae</taxon>
        <taxon>Cenchrinae</taxon>
        <taxon>Setaria</taxon>
    </lineage>
</organism>
<name>A0A4U6VBE3_SETVI</name>
<dbReference type="EMBL" id="CM016554">
    <property type="protein sequence ID" value="TKW25952.1"/>
    <property type="molecule type" value="Genomic_DNA"/>
</dbReference>
<evidence type="ECO:0000313" key="2">
    <source>
        <dbReference type="EMBL" id="TKW25952.1"/>
    </source>
</evidence>
<evidence type="ECO:0000256" key="1">
    <source>
        <dbReference type="SAM" id="MobiDB-lite"/>
    </source>
</evidence>
<proteinExistence type="predicted"/>
<evidence type="ECO:0000313" key="3">
    <source>
        <dbReference type="Proteomes" id="UP000298652"/>
    </source>
</evidence>